<dbReference type="SUPFAM" id="SSF82607">
    <property type="entry name" value="YbaB-like"/>
    <property type="match status" value="1"/>
</dbReference>
<dbReference type="RefSeq" id="WP_345630688.1">
    <property type="nucleotide sequence ID" value="NZ_BAABJQ010000009.1"/>
</dbReference>
<evidence type="ECO:0000313" key="2">
    <source>
        <dbReference type="EMBL" id="GAA5186939.1"/>
    </source>
</evidence>
<dbReference type="EMBL" id="BAABJQ010000009">
    <property type="protein sequence ID" value="GAA5186939.1"/>
    <property type="molecule type" value="Genomic_DNA"/>
</dbReference>
<feature type="compositionally biased region" description="Basic and acidic residues" evidence="1">
    <location>
        <begin position="27"/>
        <end position="43"/>
    </location>
</feature>
<evidence type="ECO:0000256" key="1">
    <source>
        <dbReference type="SAM" id="MobiDB-lite"/>
    </source>
</evidence>
<gene>
    <name evidence="2" type="ORF">GCM10023322_34180</name>
</gene>
<protein>
    <recommendedName>
        <fullName evidence="4">YbaB/EbfC DNA-binding family protein</fullName>
    </recommendedName>
</protein>
<keyword evidence="3" id="KW-1185">Reference proteome</keyword>
<organism evidence="2 3">
    <name type="scientific">Rugosimonospora acidiphila</name>
    <dbReference type="NCBI Taxonomy" id="556531"/>
    <lineage>
        <taxon>Bacteria</taxon>
        <taxon>Bacillati</taxon>
        <taxon>Actinomycetota</taxon>
        <taxon>Actinomycetes</taxon>
        <taxon>Micromonosporales</taxon>
        <taxon>Micromonosporaceae</taxon>
        <taxon>Rugosimonospora</taxon>
    </lineage>
</organism>
<name>A0ABP9RVP1_9ACTN</name>
<comment type="caution">
    <text evidence="2">The sequence shown here is derived from an EMBL/GenBank/DDBJ whole genome shotgun (WGS) entry which is preliminary data.</text>
</comment>
<dbReference type="InterPro" id="IPR036894">
    <property type="entry name" value="YbaB-like_sf"/>
</dbReference>
<feature type="region of interest" description="Disordered" evidence="1">
    <location>
        <begin position="1"/>
        <end position="55"/>
    </location>
</feature>
<evidence type="ECO:0008006" key="4">
    <source>
        <dbReference type="Google" id="ProtNLM"/>
    </source>
</evidence>
<evidence type="ECO:0000313" key="3">
    <source>
        <dbReference type="Proteomes" id="UP001501570"/>
    </source>
</evidence>
<reference evidence="3" key="1">
    <citation type="journal article" date="2019" name="Int. J. Syst. Evol. Microbiol.">
        <title>The Global Catalogue of Microorganisms (GCM) 10K type strain sequencing project: providing services to taxonomists for standard genome sequencing and annotation.</title>
        <authorList>
            <consortium name="The Broad Institute Genomics Platform"/>
            <consortium name="The Broad Institute Genome Sequencing Center for Infectious Disease"/>
            <person name="Wu L."/>
            <person name="Ma J."/>
        </authorList>
    </citation>
    <scope>NUCLEOTIDE SEQUENCE [LARGE SCALE GENOMIC DNA]</scope>
    <source>
        <strain evidence="3">JCM 18304</strain>
    </source>
</reference>
<dbReference type="Proteomes" id="UP001501570">
    <property type="component" value="Unassembled WGS sequence"/>
</dbReference>
<proteinExistence type="predicted"/>
<dbReference type="Gene3D" id="3.30.1310.10">
    <property type="entry name" value="Nucleoid-associated protein YbaB-like domain"/>
    <property type="match status" value="1"/>
</dbReference>
<sequence length="109" mass="11637">MTPAPLPENESATRWVGQRTGTASARRAFEATRDEQAARRPAESRTTTSDPHGYVTATIGADGRLDGLTINPHAMYDLTAAELAKACTAAVNAAWARRSGLPPRFSDPN</sequence>
<accession>A0ABP9RVP1</accession>